<dbReference type="SUPFAM" id="SSF46785">
    <property type="entry name" value="Winged helix' DNA-binding domain"/>
    <property type="match status" value="1"/>
</dbReference>
<proteinExistence type="inferred from homology"/>
<evidence type="ECO:0000256" key="2">
    <source>
        <dbReference type="ARBA" id="ARBA00023015"/>
    </source>
</evidence>
<dbReference type="InterPro" id="IPR005119">
    <property type="entry name" value="LysR_subst-bd"/>
</dbReference>
<dbReference type="RefSeq" id="WP_115271514.1">
    <property type="nucleotide sequence ID" value="NZ_UGGU01000003.1"/>
</dbReference>
<dbReference type="PANTHER" id="PTHR30126:SF64">
    <property type="entry name" value="HTH-TYPE TRANSCRIPTIONAL REGULATOR CITR"/>
    <property type="match status" value="1"/>
</dbReference>
<dbReference type="FunFam" id="1.10.10.10:FF:000001">
    <property type="entry name" value="LysR family transcriptional regulator"/>
    <property type="match status" value="1"/>
</dbReference>
<comment type="similarity">
    <text evidence="1">Belongs to the LysR transcriptional regulatory family.</text>
</comment>
<evidence type="ECO:0000259" key="5">
    <source>
        <dbReference type="PROSITE" id="PS50931"/>
    </source>
</evidence>
<dbReference type="PROSITE" id="PS50931">
    <property type="entry name" value="HTH_LYSR"/>
    <property type="match status" value="1"/>
</dbReference>
<dbReference type="AlphaFoldDB" id="A0A377GYD2"/>
<evidence type="ECO:0000313" key="6">
    <source>
        <dbReference type="EMBL" id="STO31873.1"/>
    </source>
</evidence>
<evidence type="ECO:0000256" key="4">
    <source>
        <dbReference type="ARBA" id="ARBA00023163"/>
    </source>
</evidence>
<dbReference type="InterPro" id="IPR036388">
    <property type="entry name" value="WH-like_DNA-bd_sf"/>
</dbReference>
<sequence length="290" mass="33589">MDLHYLKIFYEVAKEKSFTKAASKLYINQSAVSIQVKKFEEILNAKLFDRSSKKIKLTYTGEALYKMAEDIFDKVKRAEKEISRIIDLDRAKISVGATSVIGEPLIPRLMKGFSKVHEEIEYELTIGDKNWLLKLLKEGDLDILIIDEEHINDPNLEIITIEKMPYVLISTKEYHNMESVAQDPLITRRNIPNNNEAIAAIEDKYKVTFNSKINVNGSLEIIKGMVREEIGNVILPYYSVHKEIEKGEFKIIYKVSDVKDGYQVVITKDKKSLIQIIKFINFIQDYKIQY</sequence>
<dbReference type="Gene3D" id="3.40.190.290">
    <property type="match status" value="1"/>
</dbReference>
<keyword evidence="2" id="KW-0805">Transcription regulation</keyword>
<evidence type="ECO:0000256" key="1">
    <source>
        <dbReference type="ARBA" id="ARBA00009437"/>
    </source>
</evidence>
<dbReference type="SUPFAM" id="SSF53850">
    <property type="entry name" value="Periplasmic binding protein-like II"/>
    <property type="match status" value="1"/>
</dbReference>
<dbReference type="Pfam" id="PF00126">
    <property type="entry name" value="HTH_1"/>
    <property type="match status" value="1"/>
</dbReference>
<dbReference type="GO" id="GO:0003700">
    <property type="term" value="F:DNA-binding transcription factor activity"/>
    <property type="evidence" value="ECO:0007669"/>
    <property type="project" value="InterPro"/>
</dbReference>
<feature type="domain" description="HTH lysR-type" evidence="5">
    <location>
        <begin position="1"/>
        <end position="58"/>
    </location>
</feature>
<dbReference type="PRINTS" id="PR00039">
    <property type="entry name" value="HTHLYSR"/>
</dbReference>
<dbReference type="CDD" id="cd05466">
    <property type="entry name" value="PBP2_LTTR_substrate"/>
    <property type="match status" value="1"/>
</dbReference>
<dbReference type="PANTHER" id="PTHR30126">
    <property type="entry name" value="HTH-TYPE TRANSCRIPTIONAL REGULATOR"/>
    <property type="match status" value="1"/>
</dbReference>
<reference evidence="6 7" key="1">
    <citation type="submission" date="2018-06" db="EMBL/GenBank/DDBJ databases">
        <authorList>
            <consortium name="Pathogen Informatics"/>
            <person name="Doyle S."/>
        </authorList>
    </citation>
    <scope>NUCLEOTIDE SEQUENCE [LARGE SCALE GENOMIC DNA]</scope>
    <source>
        <strain evidence="6 7">NCTC10723</strain>
    </source>
</reference>
<evidence type="ECO:0000313" key="7">
    <source>
        <dbReference type="Proteomes" id="UP000255328"/>
    </source>
</evidence>
<evidence type="ECO:0000256" key="3">
    <source>
        <dbReference type="ARBA" id="ARBA00023125"/>
    </source>
</evidence>
<dbReference type="InterPro" id="IPR036390">
    <property type="entry name" value="WH_DNA-bd_sf"/>
</dbReference>
<accession>A0A377GYD2</accession>
<dbReference type="Pfam" id="PF03466">
    <property type="entry name" value="LysR_substrate"/>
    <property type="match status" value="1"/>
</dbReference>
<dbReference type="InterPro" id="IPR000847">
    <property type="entry name" value="LysR_HTH_N"/>
</dbReference>
<dbReference type="Gene3D" id="1.10.10.10">
    <property type="entry name" value="Winged helix-like DNA-binding domain superfamily/Winged helix DNA-binding domain"/>
    <property type="match status" value="1"/>
</dbReference>
<keyword evidence="3" id="KW-0238">DNA-binding</keyword>
<dbReference type="GO" id="GO:0000976">
    <property type="term" value="F:transcription cis-regulatory region binding"/>
    <property type="evidence" value="ECO:0007669"/>
    <property type="project" value="TreeGrafter"/>
</dbReference>
<dbReference type="Proteomes" id="UP000255328">
    <property type="component" value="Unassembled WGS sequence"/>
</dbReference>
<gene>
    <name evidence="6" type="primary">cmpR</name>
    <name evidence="6" type="ORF">NCTC10723_01335</name>
</gene>
<keyword evidence="7" id="KW-1185">Reference proteome</keyword>
<name>A0A377GYD2_9FUSO</name>
<keyword evidence="4" id="KW-0804">Transcription</keyword>
<dbReference type="EMBL" id="UGGU01000003">
    <property type="protein sequence ID" value="STO31873.1"/>
    <property type="molecule type" value="Genomic_DNA"/>
</dbReference>
<organism evidence="6 7">
    <name type="scientific">Fusobacterium necrogenes</name>
    <dbReference type="NCBI Taxonomy" id="858"/>
    <lineage>
        <taxon>Bacteria</taxon>
        <taxon>Fusobacteriati</taxon>
        <taxon>Fusobacteriota</taxon>
        <taxon>Fusobacteriia</taxon>
        <taxon>Fusobacteriales</taxon>
        <taxon>Fusobacteriaceae</taxon>
        <taxon>Fusobacterium</taxon>
    </lineage>
</organism>
<dbReference type="OrthoDB" id="63123at2"/>
<protein>
    <submittedName>
        <fullName evidence="6">HTH-type transcriptional activator CmpR</fullName>
    </submittedName>
</protein>